<reference evidence="1" key="1">
    <citation type="submission" date="2021-10" db="EMBL/GenBank/DDBJ databases">
        <authorList>
            <person name="Ayala M."/>
            <person name="Loertscher E."/>
            <person name="Carr E."/>
            <person name="Fuhriman D."/>
            <person name="Fajardo C."/>
            <person name="Casjens S.R."/>
            <person name="Grose J.H."/>
        </authorList>
    </citation>
    <scope>NUCLEOTIDE SEQUENCE</scope>
</reference>
<protein>
    <submittedName>
        <fullName evidence="1">Uncharacterized protein</fullName>
    </submittedName>
</protein>
<evidence type="ECO:0000313" key="2">
    <source>
        <dbReference type="Proteomes" id="UP000827689"/>
    </source>
</evidence>
<gene>
    <name evidence="1" type="ORF">OPT155_6</name>
</gene>
<sequence>MLLLKRKGAVSDVNQVWRHASTWALTLAGSIPTVYLAMYDKLKDNLPADWMAILTAVVAIAGLMGKTIKQDSKNGREPSP</sequence>
<organism evidence="1 2">
    <name type="scientific">Serratia phage vB_SmaS_Opt-155</name>
    <dbReference type="NCBI Taxonomy" id="2902690"/>
    <lineage>
        <taxon>Viruses</taxon>
        <taxon>Duplodnaviria</taxon>
        <taxon>Heunggongvirae</taxon>
        <taxon>Uroviricota</taxon>
        <taxon>Caudoviricetes</taxon>
        <taxon>Serbinvirus</taxon>
        <taxon>Serbinvirus opt155</taxon>
    </lineage>
</organism>
<name>A0AC61TPX7_9CAUD</name>
<proteinExistence type="predicted"/>
<evidence type="ECO:0000313" key="1">
    <source>
        <dbReference type="EMBL" id="UGO52716.1"/>
    </source>
</evidence>
<keyword evidence="2" id="KW-1185">Reference proteome</keyword>
<dbReference type="Proteomes" id="UP000827689">
    <property type="component" value="Segment"/>
</dbReference>
<dbReference type="EMBL" id="OL539452">
    <property type="protein sequence ID" value="UGO52716.1"/>
    <property type="molecule type" value="Genomic_DNA"/>
</dbReference>
<accession>A0AC61TPX7</accession>